<comment type="similarity">
    <text evidence="2">Belongs to the RLP family.</text>
</comment>
<dbReference type="InterPro" id="IPR001611">
    <property type="entry name" value="Leu-rich_rpt"/>
</dbReference>
<keyword evidence="8 12" id="KW-1133">Transmembrane helix</keyword>
<feature type="transmembrane region" description="Helical" evidence="12">
    <location>
        <begin position="892"/>
        <end position="913"/>
    </location>
</feature>
<evidence type="ECO:0000256" key="9">
    <source>
        <dbReference type="ARBA" id="ARBA00023136"/>
    </source>
</evidence>
<name>A0ABM4AFD2_ZIZJJ</name>
<keyword evidence="4" id="KW-0433">Leucine-rich repeat</keyword>
<dbReference type="Pfam" id="PF00560">
    <property type="entry name" value="LRR_1"/>
    <property type="match status" value="5"/>
</dbReference>
<evidence type="ECO:0000256" key="6">
    <source>
        <dbReference type="ARBA" id="ARBA00022729"/>
    </source>
</evidence>
<keyword evidence="10" id="KW-0675">Receptor</keyword>
<protein>
    <submittedName>
        <fullName evidence="15">Receptor-like protein EIX2</fullName>
    </submittedName>
</protein>
<evidence type="ECO:0000313" key="14">
    <source>
        <dbReference type="Proteomes" id="UP001652623"/>
    </source>
</evidence>
<accession>A0ABM4AFD2</accession>
<sequence>MHYSHISMGGCFRELLLTLVLVSIIAGTVSVLGSSFGTNYSNNIRCIEKERQALLKFKRGLEDEGGVLSSWGSTEDCCTSWKGVRCSNSTGHVIMLDLHSEKTCYYDFYVENETCILSGEMNTALLELKYLNYLDLSFRYFNNTNFLELITSFSNLRYLNLSYGGLSGTIPNQFGNLSNLISLDLRGNTDLEAKNLDWLSHLPSLRHLDMDGVNLSKAVDWLQVANMLPSLQHLSLRECGLSIVTPPPTLFNINSSASLSFLDLSDNQITSMIFPSLLRHANSLVFLDLSFNDLRGSFPHHTLEKAISLVHLDLSYNHLERIVPKSLENFQSLQVLNLSSNNLSGEVLIDFAKLPSLKELRLSNNHLNGNLPLSVGKLSKLEVLDVSSNSLDGTITQAHLLNFSLLKELDFSYNSFSLNFSPAWVPTFQLDTLRLSSCRILGSAFPQWLQTQKNLSYLDITNAGISDIIPERFWDISYKLRYLNLSYNQIKGTVPDLSSRFVGFPGMDLSHKKFSGPLSAFPSNITTLNLSNNSFHGSVYFLCTMSTVTLNYLDLPNNLLFGSLPDCWTALDKLVVLNMANNNLSGTIPNSIGLAQRINTLHLGNNSFVGELPYSLGECKRLEVIDVGENRLTGSIPAWVGETEYLRILVLRSNLFSGSIPPELSHLTSLQVLDLSHNKISGAIPQCLNNITSMAEQHSPFDGTIGYSYASTYIYYNADGSAGYYVSEYIDNVLLILKKMGLVYSKNLGLVKAMDLSSNNLTGYIPVELTNLTGLIGLNLSGNWLTGTIPQEISKLKQLDSPDLSRNQLSGGIFSSLSHLTHLGTLDLSHNNLSGRIPTITQLQGFNKSAFEENPDLCGVPLPKKCPGDEEPDIPEVANTNIEHSWFCYQSAGIGFILSFSGVCGLLLLNVCWNHSYAQYIDELGARFHVRITGG</sequence>
<keyword evidence="11" id="KW-0325">Glycoprotein</keyword>
<keyword evidence="7" id="KW-0677">Repeat</keyword>
<dbReference type="GeneID" id="107414620"/>
<evidence type="ECO:0000256" key="11">
    <source>
        <dbReference type="ARBA" id="ARBA00023180"/>
    </source>
</evidence>
<comment type="subcellular location">
    <subcellularLocation>
        <location evidence="1">Cell membrane</location>
        <topology evidence="1">Single-pass type I membrane protein</topology>
    </subcellularLocation>
</comment>
<evidence type="ECO:0000256" key="2">
    <source>
        <dbReference type="ARBA" id="ARBA00009592"/>
    </source>
</evidence>
<dbReference type="Gene3D" id="3.80.10.10">
    <property type="entry name" value="Ribonuclease Inhibitor"/>
    <property type="match status" value="3"/>
</dbReference>
<dbReference type="PANTHER" id="PTHR48063">
    <property type="entry name" value="LRR RECEPTOR-LIKE KINASE"/>
    <property type="match status" value="1"/>
</dbReference>
<feature type="domain" description="Leucine-rich repeat-containing N-terminal plant-type" evidence="13">
    <location>
        <begin position="49"/>
        <end position="87"/>
    </location>
</feature>
<dbReference type="PANTHER" id="PTHR48063:SF101">
    <property type="entry name" value="LRR RECEPTOR-LIKE SERINE_THREONINE-PROTEIN KINASE FLS2"/>
    <property type="match status" value="1"/>
</dbReference>
<evidence type="ECO:0000256" key="5">
    <source>
        <dbReference type="ARBA" id="ARBA00022692"/>
    </source>
</evidence>
<dbReference type="RefSeq" id="XP_060675449.1">
    <property type="nucleotide sequence ID" value="XM_060819466.1"/>
</dbReference>
<dbReference type="SUPFAM" id="SSF52058">
    <property type="entry name" value="L domain-like"/>
    <property type="match status" value="3"/>
</dbReference>
<dbReference type="Pfam" id="PF13855">
    <property type="entry name" value="LRR_8"/>
    <property type="match status" value="4"/>
</dbReference>
<dbReference type="InterPro" id="IPR046956">
    <property type="entry name" value="RLP23-like"/>
</dbReference>
<dbReference type="InterPro" id="IPR013210">
    <property type="entry name" value="LRR_N_plant-typ"/>
</dbReference>
<evidence type="ECO:0000256" key="7">
    <source>
        <dbReference type="ARBA" id="ARBA00022737"/>
    </source>
</evidence>
<dbReference type="InterPro" id="IPR003591">
    <property type="entry name" value="Leu-rich_rpt_typical-subtyp"/>
</dbReference>
<evidence type="ECO:0000256" key="10">
    <source>
        <dbReference type="ARBA" id="ARBA00023170"/>
    </source>
</evidence>
<evidence type="ECO:0000256" key="12">
    <source>
        <dbReference type="SAM" id="Phobius"/>
    </source>
</evidence>
<reference evidence="15" key="1">
    <citation type="submission" date="2025-08" db="UniProtKB">
        <authorList>
            <consortium name="RefSeq"/>
        </authorList>
    </citation>
    <scope>IDENTIFICATION</scope>
    <source>
        <tissue evidence="15">Seedling</tissue>
    </source>
</reference>
<keyword evidence="14" id="KW-1185">Reference proteome</keyword>
<evidence type="ECO:0000256" key="1">
    <source>
        <dbReference type="ARBA" id="ARBA00004251"/>
    </source>
</evidence>
<dbReference type="Pfam" id="PF08263">
    <property type="entry name" value="LRRNT_2"/>
    <property type="match status" value="1"/>
</dbReference>
<dbReference type="SMART" id="SM00369">
    <property type="entry name" value="LRR_TYP"/>
    <property type="match status" value="8"/>
</dbReference>
<dbReference type="InterPro" id="IPR032675">
    <property type="entry name" value="LRR_dom_sf"/>
</dbReference>
<evidence type="ECO:0000256" key="8">
    <source>
        <dbReference type="ARBA" id="ARBA00022989"/>
    </source>
</evidence>
<keyword evidence="6" id="KW-0732">Signal</keyword>
<keyword evidence="5 12" id="KW-0812">Transmembrane</keyword>
<dbReference type="PRINTS" id="PR00019">
    <property type="entry name" value="LEURICHRPT"/>
</dbReference>
<gene>
    <name evidence="15" type="primary">LOC107414620</name>
</gene>
<dbReference type="PROSITE" id="PS51450">
    <property type="entry name" value="LRR"/>
    <property type="match status" value="4"/>
</dbReference>
<evidence type="ECO:0000256" key="4">
    <source>
        <dbReference type="ARBA" id="ARBA00022614"/>
    </source>
</evidence>
<evidence type="ECO:0000259" key="13">
    <source>
        <dbReference type="Pfam" id="PF08263"/>
    </source>
</evidence>
<dbReference type="SMART" id="SM00365">
    <property type="entry name" value="LRR_SD22"/>
    <property type="match status" value="3"/>
</dbReference>
<evidence type="ECO:0000313" key="15">
    <source>
        <dbReference type="RefSeq" id="XP_060675449.1"/>
    </source>
</evidence>
<keyword evidence="3" id="KW-1003">Cell membrane</keyword>
<keyword evidence="9 12" id="KW-0472">Membrane</keyword>
<dbReference type="Proteomes" id="UP001652623">
    <property type="component" value="Chromosome 8"/>
</dbReference>
<organism evidence="14 15">
    <name type="scientific">Ziziphus jujuba</name>
    <name type="common">Chinese jujube</name>
    <name type="synonym">Ziziphus sativa</name>
    <dbReference type="NCBI Taxonomy" id="326968"/>
    <lineage>
        <taxon>Eukaryota</taxon>
        <taxon>Viridiplantae</taxon>
        <taxon>Streptophyta</taxon>
        <taxon>Embryophyta</taxon>
        <taxon>Tracheophyta</taxon>
        <taxon>Spermatophyta</taxon>
        <taxon>Magnoliopsida</taxon>
        <taxon>eudicotyledons</taxon>
        <taxon>Gunneridae</taxon>
        <taxon>Pentapetalae</taxon>
        <taxon>rosids</taxon>
        <taxon>fabids</taxon>
        <taxon>Rosales</taxon>
        <taxon>Rhamnaceae</taxon>
        <taxon>Paliureae</taxon>
        <taxon>Ziziphus</taxon>
    </lineage>
</organism>
<proteinExistence type="inferred from homology"/>
<evidence type="ECO:0000256" key="3">
    <source>
        <dbReference type="ARBA" id="ARBA00022475"/>
    </source>
</evidence>